<evidence type="ECO:0000256" key="1">
    <source>
        <dbReference type="SAM" id="MobiDB-lite"/>
    </source>
</evidence>
<dbReference type="EMBL" id="JAGKQQ010000001">
    <property type="protein sequence ID" value="MBP3958496.1"/>
    <property type="molecule type" value="Genomic_DNA"/>
</dbReference>
<accession>A0ABS5BXQ6</accession>
<sequence length="1655" mass="177801">MFRPLTRSHRRAPRRGTVVVITIFALITILMVLGLAFMMYAVKEKAVAQAHKEAASSPGTAAPDPTSTINKFLGTLLYDDYDDADALHNALRGHSIARAMYGSRSDYSNTNPWVGSTVPWAGVGTFHEDPAGYLSGPATTYPSLAGLLPATRRDRSRFVNHTVMTLDSKALVIDPEWTGNRFADNTIPLQPVLTAFNQSLAGRNYVGLHAGYTYPDLKNFFLGARDPATGEVLAPSFYRDWLFRHENLTTQSALDPSNPNWGIATGVGQPEKDARLRILRPLPVDHPKFPRVPPNPDGSFTGDVQNLTGALGIQRNDSLWMHIGLKPITLADGRIVQPMVAPLILPFDGLFDQSVHGNRLGTGNAHASYGGYGPWEVNIGYGLNNYDRTSSTPAALSTALEADRQNLLINRTGVAAAFDPYTGGRQLPNYSSVSWTGAPVTFALPTAGSLRGLPSFGDPSFAPAYGGFQSTNAAVGHPAGYNPNEFVTLSDADPLKPFISPYSDIKRLSLRYAFTPDWHLQAFSAKNTSAAFRSDTGTYPYVASPGANTPSQYRLDPVHPRRNLFSPRNNSLDRPAIAPNFLNLDAAGALTFGTGPGGPTKPSALSAAAGPYPSPQGLGSISDFAAGNQWVNATAELGSVNLNRPLADYRVDTNLPLTNANTNPTVANQADQDRQALARDIFARLCVALGAAAQVRFDNTGVTIRLPDPTTFILTPVSGAPITYTAQHYWVLRYLAQLAANIVDYIDNDDVNTTFVWNPPTTGTTDFANPNDVGNRVVFGIEKPRLVLNEIYSEITNAPGDPVQDAIDPMTMMPKALAANAQAHIKFWAELLNPTSTPHTNPPALPLPPAAGPQGIFGTGAVNLSAYQIQIARQKRKTGGAPMPKDQLSAFLIPTDPEFQSNVTGRFVEAADTTFTFPAAPVNQPAKVEPNNAQYQPSDPTNLPLNGVVLVGPEVTAKTPAAAEFNPPNTGVWASTNKVTSVAPAVMGKSGVSTAMGYTLDMPPAATLSTEEFKRHTVLLRRAANPYLTPNDPLLTATYNSMLPINPYVTVDMMNEVPAFDSVHRAANGTTDRGSRPAMIPMGKNPEDYYDPVADRFSIGKVQPLAGWAAYDPTTTFTPGKYNKYDFATSMVLAQTTLATMPRPTPDPNEPKNTFGRHNGNAGQPAGSTVTAPPNAVATISDTIMTPFDWLPHMDRPLETLGDVFLARDSKPHMLTNEFVRNTPAGVVQDAGYARWRFHDNGLARALEYLTVKSPSYHVAHGGRVTGKINVNAMQDLRVAQGLWDPLTSNQLNFVNTTVWGTATNATTSWMKSRTPFQTRNNASGVATFEVPVPTSSVTDSSVVGSTASPDRPFLPFGTPAASAAGTIFAYGTGSGIDNTVLRRDLTTPVLPLLYDTTVATTYPTTHPYTQIEAFRKVHNNITTVSHSFVVYVTIGYFDVTYPATAPAGWPNNVNVPIPPQFGAEVYDKIPGDMRQKYIAFIDMANMAMKPQPVANDANPHAVYSPNSPQPFFTSLTGTVRPGAAVTTPVPISLASGTGDGTTMTILSRVPVTMQPSVVDDQRVLVSAGTQLAIGYGADIQYVTVDAVGPLGMGVNTNYPNGLGVNQLGVTGLNRPAWGGSCVSNVRPGYAGPQPLFDYRSINYKPVIPYVERLR</sequence>
<dbReference type="RefSeq" id="WP_210658539.1">
    <property type="nucleotide sequence ID" value="NZ_JAGKQQ010000001.1"/>
</dbReference>
<feature type="region of interest" description="Disordered" evidence="1">
    <location>
        <begin position="1140"/>
        <end position="1174"/>
    </location>
</feature>
<feature type="transmembrane region" description="Helical" evidence="2">
    <location>
        <begin position="20"/>
        <end position="42"/>
    </location>
</feature>
<comment type="caution">
    <text evidence="3">The sequence shown here is derived from an EMBL/GenBank/DDBJ whole genome shotgun (WGS) entry which is preliminary data.</text>
</comment>
<keyword evidence="2" id="KW-1133">Transmembrane helix</keyword>
<evidence type="ECO:0000256" key="2">
    <source>
        <dbReference type="SAM" id="Phobius"/>
    </source>
</evidence>
<dbReference type="Proteomes" id="UP000676565">
    <property type="component" value="Unassembled WGS sequence"/>
</dbReference>
<reference evidence="3 4" key="1">
    <citation type="submission" date="2021-04" db="EMBL/GenBank/DDBJ databases">
        <authorList>
            <person name="Ivanova A."/>
        </authorList>
    </citation>
    <scope>NUCLEOTIDE SEQUENCE [LARGE SCALE GENOMIC DNA]</scope>
    <source>
        <strain evidence="3 4">G18</strain>
    </source>
</reference>
<gene>
    <name evidence="3" type="ORF">J8F10_24880</name>
</gene>
<keyword evidence="2" id="KW-0472">Membrane</keyword>
<evidence type="ECO:0000313" key="3">
    <source>
        <dbReference type="EMBL" id="MBP3958496.1"/>
    </source>
</evidence>
<keyword evidence="4" id="KW-1185">Reference proteome</keyword>
<organism evidence="3 4">
    <name type="scientific">Gemmata palustris</name>
    <dbReference type="NCBI Taxonomy" id="2822762"/>
    <lineage>
        <taxon>Bacteria</taxon>
        <taxon>Pseudomonadati</taxon>
        <taxon>Planctomycetota</taxon>
        <taxon>Planctomycetia</taxon>
        <taxon>Gemmatales</taxon>
        <taxon>Gemmataceae</taxon>
        <taxon>Gemmata</taxon>
    </lineage>
</organism>
<proteinExistence type="predicted"/>
<evidence type="ECO:0008006" key="5">
    <source>
        <dbReference type="Google" id="ProtNLM"/>
    </source>
</evidence>
<protein>
    <recommendedName>
        <fullName evidence="5">Verru_Chthon cassette protein A</fullName>
    </recommendedName>
</protein>
<keyword evidence="2" id="KW-0812">Transmembrane</keyword>
<name>A0ABS5BXQ6_9BACT</name>
<evidence type="ECO:0000313" key="4">
    <source>
        <dbReference type="Proteomes" id="UP000676565"/>
    </source>
</evidence>